<feature type="domain" description="GFO/IDH/MocA-like oxidoreductase" evidence="2">
    <location>
        <begin position="130"/>
        <end position="247"/>
    </location>
</feature>
<evidence type="ECO:0000313" key="4">
    <source>
        <dbReference type="Proteomes" id="UP001596233"/>
    </source>
</evidence>
<dbReference type="InterPro" id="IPR000683">
    <property type="entry name" value="Gfo/Idh/MocA-like_OxRdtase_N"/>
</dbReference>
<dbReference type="Gene3D" id="3.30.360.10">
    <property type="entry name" value="Dihydrodipicolinate Reductase, domain 2"/>
    <property type="match status" value="1"/>
</dbReference>
<dbReference type="Gene3D" id="3.40.50.720">
    <property type="entry name" value="NAD(P)-binding Rossmann-like Domain"/>
    <property type="match status" value="1"/>
</dbReference>
<dbReference type="InterPro" id="IPR036291">
    <property type="entry name" value="NAD(P)-bd_dom_sf"/>
</dbReference>
<evidence type="ECO:0000259" key="1">
    <source>
        <dbReference type="Pfam" id="PF01408"/>
    </source>
</evidence>
<name>A0ABW1V4W5_9BACL</name>
<dbReference type="RefSeq" id="WP_379233805.1">
    <property type="nucleotide sequence ID" value="NZ_JBHSTE010000003.1"/>
</dbReference>
<comment type="caution">
    <text evidence="3">The sequence shown here is derived from an EMBL/GenBank/DDBJ whole genome shotgun (WGS) entry which is preliminary data.</text>
</comment>
<dbReference type="Pfam" id="PF22725">
    <property type="entry name" value="GFO_IDH_MocA_C3"/>
    <property type="match status" value="1"/>
</dbReference>
<dbReference type="PANTHER" id="PTHR43054:SF1">
    <property type="entry name" value="SCYLLO-INOSITOL 2-DEHYDROGENASE (NADP(+)) IOLU"/>
    <property type="match status" value="1"/>
</dbReference>
<reference evidence="4" key="1">
    <citation type="journal article" date="2019" name="Int. J. Syst. Evol. Microbiol.">
        <title>The Global Catalogue of Microorganisms (GCM) 10K type strain sequencing project: providing services to taxonomists for standard genome sequencing and annotation.</title>
        <authorList>
            <consortium name="The Broad Institute Genomics Platform"/>
            <consortium name="The Broad Institute Genome Sequencing Center for Infectious Disease"/>
            <person name="Wu L."/>
            <person name="Ma J."/>
        </authorList>
    </citation>
    <scope>NUCLEOTIDE SEQUENCE [LARGE SCALE GENOMIC DNA]</scope>
    <source>
        <strain evidence="4">PCU 280</strain>
    </source>
</reference>
<dbReference type="PANTHER" id="PTHR43054">
    <property type="match status" value="1"/>
</dbReference>
<proteinExistence type="predicted"/>
<feature type="domain" description="Gfo/Idh/MocA-like oxidoreductase N-terminal" evidence="1">
    <location>
        <begin position="3"/>
        <end position="119"/>
    </location>
</feature>
<dbReference type="InterPro" id="IPR055170">
    <property type="entry name" value="GFO_IDH_MocA-like_dom"/>
</dbReference>
<gene>
    <name evidence="3" type="ORF">ACFP56_09700</name>
</gene>
<dbReference type="Pfam" id="PF01408">
    <property type="entry name" value="GFO_IDH_MocA"/>
    <property type="match status" value="1"/>
</dbReference>
<sequence length="329" mass="36706">MVSFGMIGTNFISDRFIAAGSMLTNFKVAAICSRSMETAQAFAEKHHIPHCYTNVEEMLDSGLIHALYVASPTNLHAYYAKLALARGIHVLCEKPVTSNARELDELIELAKSNKVLFMEAMKSTTLPAFRQAAQHIQEIGAVRRYFASFCQYSSRYDAYKQGTVLNAFKPEFSNGALMDIGVYCIYPAVMLFGKPKHIAASATMLESGVDGQGSIVLSYDGFDAVIQYSKISNSYLPMEIQGEEGALILNRVSDPSEITLKLRSGDSRDLSLPTIQHDMYYEIEHFVSLIEENKTESPINSYQNSRLTMEIMDEVRKQIGLVYPADLQK</sequence>
<evidence type="ECO:0000313" key="3">
    <source>
        <dbReference type="EMBL" id="MFC6332896.1"/>
    </source>
</evidence>
<dbReference type="SUPFAM" id="SSF55347">
    <property type="entry name" value="Glyceraldehyde-3-phosphate dehydrogenase-like, C-terminal domain"/>
    <property type="match status" value="1"/>
</dbReference>
<protein>
    <submittedName>
        <fullName evidence="3">Gfo/Idh/MocA family protein</fullName>
    </submittedName>
</protein>
<organism evidence="3 4">
    <name type="scientific">Paenibacillus septentrionalis</name>
    <dbReference type="NCBI Taxonomy" id="429342"/>
    <lineage>
        <taxon>Bacteria</taxon>
        <taxon>Bacillati</taxon>
        <taxon>Bacillota</taxon>
        <taxon>Bacilli</taxon>
        <taxon>Bacillales</taxon>
        <taxon>Paenibacillaceae</taxon>
        <taxon>Paenibacillus</taxon>
    </lineage>
</organism>
<evidence type="ECO:0000259" key="2">
    <source>
        <dbReference type="Pfam" id="PF22725"/>
    </source>
</evidence>
<keyword evidence="4" id="KW-1185">Reference proteome</keyword>
<dbReference type="SUPFAM" id="SSF51735">
    <property type="entry name" value="NAD(P)-binding Rossmann-fold domains"/>
    <property type="match status" value="1"/>
</dbReference>
<dbReference type="EMBL" id="JBHSTE010000003">
    <property type="protein sequence ID" value="MFC6332896.1"/>
    <property type="molecule type" value="Genomic_DNA"/>
</dbReference>
<accession>A0ABW1V4W5</accession>
<dbReference type="Proteomes" id="UP001596233">
    <property type="component" value="Unassembled WGS sequence"/>
</dbReference>